<protein>
    <submittedName>
        <fullName evidence="1">Uncharacterized protein</fullName>
    </submittedName>
</protein>
<keyword evidence="2" id="KW-1185">Reference proteome</keyword>
<reference evidence="1 2" key="2">
    <citation type="submission" date="2019-02" db="EMBL/GenBank/DDBJ databases">
        <title>'Lichenibacterium ramalinii' gen. nov. sp. nov., 'Lichenibacterium minor' gen. nov. sp. nov.</title>
        <authorList>
            <person name="Pankratov T."/>
        </authorList>
    </citation>
    <scope>NUCLEOTIDE SEQUENCE [LARGE SCALE GENOMIC DNA]</scope>
    <source>
        <strain evidence="1 2">RmlP026</strain>
    </source>
</reference>
<dbReference type="Proteomes" id="UP000290759">
    <property type="component" value="Unassembled WGS sequence"/>
</dbReference>
<reference evidence="1 2" key="1">
    <citation type="submission" date="2018-12" db="EMBL/GenBank/DDBJ databases">
        <authorList>
            <person name="Grouzdev D.S."/>
            <person name="Krutkina M.S."/>
        </authorList>
    </citation>
    <scope>NUCLEOTIDE SEQUENCE [LARGE SCALE GENOMIC DNA]</scope>
    <source>
        <strain evidence="1 2">RmlP026</strain>
    </source>
</reference>
<evidence type="ECO:0000313" key="2">
    <source>
        <dbReference type="Proteomes" id="UP000290759"/>
    </source>
</evidence>
<proteinExistence type="predicted"/>
<evidence type="ECO:0000313" key="1">
    <source>
        <dbReference type="EMBL" id="RYC30798.1"/>
    </source>
</evidence>
<gene>
    <name evidence="1" type="ORF">D3273_16520</name>
</gene>
<sequence length="150" mass="17112">MAALVRMKATRDSALAAQRAREDRRSQAMDLGLMQSQARSRWPACMALLRGLAGNYARRSVELGITVEVEDVVRLRAWLPEVSIHIARGDGALGTQLLFRMARDGRTFCSVRQTKGWRQDNLNREDRPFAMSERHVRMLLRTVVQILIVH</sequence>
<name>A0A4Q2U4S0_9HYPH</name>
<dbReference type="EMBL" id="QYBB01000020">
    <property type="protein sequence ID" value="RYC30798.1"/>
    <property type="molecule type" value="Genomic_DNA"/>
</dbReference>
<dbReference type="AlphaFoldDB" id="A0A4Q2U4S0"/>
<comment type="caution">
    <text evidence="1">The sequence shown here is derived from an EMBL/GenBank/DDBJ whole genome shotgun (WGS) entry which is preliminary data.</text>
</comment>
<organism evidence="1 2">
    <name type="scientific">Lichenibacterium minor</name>
    <dbReference type="NCBI Taxonomy" id="2316528"/>
    <lineage>
        <taxon>Bacteria</taxon>
        <taxon>Pseudomonadati</taxon>
        <taxon>Pseudomonadota</taxon>
        <taxon>Alphaproteobacteria</taxon>
        <taxon>Hyphomicrobiales</taxon>
        <taxon>Lichenihabitantaceae</taxon>
        <taxon>Lichenibacterium</taxon>
    </lineage>
</organism>
<accession>A0A4Q2U4S0</accession>